<dbReference type="CDD" id="cd00483">
    <property type="entry name" value="HPPK"/>
    <property type="match status" value="1"/>
</dbReference>
<evidence type="ECO:0000256" key="12">
    <source>
        <dbReference type="ARBA" id="ARBA00022842"/>
    </source>
</evidence>
<evidence type="ECO:0000256" key="6">
    <source>
        <dbReference type="ARBA" id="ARBA00009951"/>
    </source>
</evidence>
<evidence type="ECO:0000313" key="17">
    <source>
        <dbReference type="Proteomes" id="UP000002729"/>
    </source>
</evidence>
<dbReference type="Gene3D" id="3.30.70.560">
    <property type="entry name" value="7,8-Dihydro-6-hydroxymethylpterin-pyrophosphokinase HPPK"/>
    <property type="match status" value="1"/>
</dbReference>
<keyword evidence="8" id="KW-0479">Metal-binding</keyword>
<keyword evidence="12" id="KW-0460">Magnesium</keyword>
<evidence type="ECO:0000256" key="9">
    <source>
        <dbReference type="ARBA" id="ARBA00022741"/>
    </source>
</evidence>
<dbReference type="Proteomes" id="UP000002729">
    <property type="component" value="Unassembled WGS sequence"/>
</dbReference>
<dbReference type="GO" id="GO:0004156">
    <property type="term" value="F:dihydropteroate synthase activity"/>
    <property type="evidence" value="ECO:0007669"/>
    <property type="project" value="UniProtKB-EC"/>
</dbReference>
<evidence type="ECO:0000256" key="14">
    <source>
        <dbReference type="ARBA" id="ARBA00023268"/>
    </source>
</evidence>
<comment type="catalytic activity">
    <reaction evidence="1">
        <text>(7,8-dihydropterin-6-yl)methyl diphosphate + 4-aminobenzoate = 7,8-dihydropteroate + diphosphate</text>
        <dbReference type="Rhea" id="RHEA:19949"/>
        <dbReference type="ChEBI" id="CHEBI:17836"/>
        <dbReference type="ChEBI" id="CHEBI:17839"/>
        <dbReference type="ChEBI" id="CHEBI:33019"/>
        <dbReference type="ChEBI" id="CHEBI:72950"/>
        <dbReference type="EC" id="2.5.1.15"/>
    </reaction>
</comment>
<dbReference type="GO" id="GO:0016301">
    <property type="term" value="F:kinase activity"/>
    <property type="evidence" value="ECO:0007669"/>
    <property type="project" value="UniProtKB-KW"/>
</dbReference>
<dbReference type="GO" id="GO:0046656">
    <property type="term" value="P:folic acid biosynthetic process"/>
    <property type="evidence" value="ECO:0007669"/>
    <property type="project" value="UniProtKB-KW"/>
</dbReference>
<evidence type="ECO:0000256" key="10">
    <source>
        <dbReference type="ARBA" id="ARBA00022777"/>
    </source>
</evidence>
<dbReference type="RefSeq" id="XP_009033583.1">
    <property type="nucleotide sequence ID" value="XM_009035335.1"/>
</dbReference>
<dbReference type="eggNOG" id="KOG2544">
    <property type="taxonomic scope" value="Eukaryota"/>
</dbReference>
<feature type="domain" description="Pterin-binding" evidence="15">
    <location>
        <begin position="184"/>
        <end position="445"/>
    </location>
</feature>
<dbReference type="GO" id="GO:0046654">
    <property type="term" value="P:tetrahydrofolate biosynthetic process"/>
    <property type="evidence" value="ECO:0007669"/>
    <property type="project" value="UniProtKB-UniPathway"/>
</dbReference>
<evidence type="ECO:0000259" key="15">
    <source>
        <dbReference type="PROSITE" id="PS50972"/>
    </source>
</evidence>
<keyword evidence="9" id="KW-0547">Nucleotide-binding</keyword>
<dbReference type="NCBIfam" id="TIGR01496">
    <property type="entry name" value="DHPS"/>
    <property type="match status" value="1"/>
</dbReference>
<dbReference type="Pfam" id="PF01288">
    <property type="entry name" value="HPPK"/>
    <property type="match status" value="1"/>
</dbReference>
<protein>
    <recommendedName>
        <fullName evidence="15">Pterin-binding domain-containing protein</fullName>
    </recommendedName>
</protein>
<organism evidence="17">
    <name type="scientific">Aureococcus anophagefferens</name>
    <name type="common">Harmful bloom alga</name>
    <dbReference type="NCBI Taxonomy" id="44056"/>
    <lineage>
        <taxon>Eukaryota</taxon>
        <taxon>Sar</taxon>
        <taxon>Stramenopiles</taxon>
        <taxon>Ochrophyta</taxon>
        <taxon>Pelagophyceae</taxon>
        <taxon>Pelagomonadales</taxon>
        <taxon>Pelagomonadaceae</taxon>
        <taxon>Aureococcus</taxon>
    </lineage>
</organism>
<dbReference type="SUPFAM" id="SSF55083">
    <property type="entry name" value="6-hydroxymethyl-7,8-dihydropterin pyrophosphokinase, HPPK"/>
    <property type="match status" value="1"/>
</dbReference>
<dbReference type="GeneID" id="20219342"/>
<dbReference type="PANTHER" id="PTHR20941">
    <property type="entry name" value="FOLATE SYNTHESIS PROTEINS"/>
    <property type="match status" value="1"/>
</dbReference>
<evidence type="ECO:0000256" key="7">
    <source>
        <dbReference type="ARBA" id="ARBA00022679"/>
    </source>
</evidence>
<proteinExistence type="inferred from homology"/>
<evidence type="ECO:0000313" key="16">
    <source>
        <dbReference type="EMBL" id="EGB11190.1"/>
    </source>
</evidence>
<dbReference type="GO" id="GO:0003848">
    <property type="term" value="F:2-amino-4-hydroxy-6-hydroxymethyldihydropteridine diphosphokinase activity"/>
    <property type="evidence" value="ECO:0007669"/>
    <property type="project" value="UniProtKB-EC"/>
</dbReference>
<evidence type="ECO:0000256" key="4">
    <source>
        <dbReference type="ARBA" id="ARBA00004763"/>
    </source>
</evidence>
<keyword evidence="11" id="KW-0067">ATP-binding</keyword>
<dbReference type="PROSITE" id="PS00792">
    <property type="entry name" value="DHPS_1"/>
    <property type="match status" value="1"/>
</dbReference>
<dbReference type="UniPathway" id="UPA00077">
    <property type="reaction ID" value="UER00155"/>
</dbReference>
<dbReference type="InterPro" id="IPR000489">
    <property type="entry name" value="Pterin-binding_dom"/>
</dbReference>
<dbReference type="GO" id="GO:0046872">
    <property type="term" value="F:metal ion binding"/>
    <property type="evidence" value="ECO:0007669"/>
    <property type="project" value="UniProtKB-KW"/>
</dbReference>
<evidence type="ECO:0000256" key="8">
    <source>
        <dbReference type="ARBA" id="ARBA00022723"/>
    </source>
</evidence>
<dbReference type="OrthoDB" id="615426at2759"/>
<dbReference type="InterPro" id="IPR011005">
    <property type="entry name" value="Dihydropteroate_synth-like_sf"/>
</dbReference>
<comment type="similarity">
    <text evidence="6">In the C-terminal section; belongs to the DHPS family.</text>
</comment>
<dbReference type="GO" id="GO:0005524">
    <property type="term" value="F:ATP binding"/>
    <property type="evidence" value="ECO:0007669"/>
    <property type="project" value="UniProtKB-KW"/>
</dbReference>
<keyword evidence="14" id="KW-0511">Multifunctional enzyme</keyword>
<dbReference type="InterPro" id="IPR045031">
    <property type="entry name" value="DHP_synth-like"/>
</dbReference>
<dbReference type="PROSITE" id="PS50972">
    <property type="entry name" value="PTERIN_BINDING"/>
    <property type="match status" value="1"/>
</dbReference>
<evidence type="ECO:0000256" key="3">
    <source>
        <dbReference type="ARBA" id="ARBA00001946"/>
    </source>
</evidence>
<keyword evidence="17" id="KW-1185">Reference proteome</keyword>
<evidence type="ECO:0000256" key="1">
    <source>
        <dbReference type="ARBA" id="ARBA00000012"/>
    </source>
</evidence>
<dbReference type="NCBIfam" id="TIGR01498">
    <property type="entry name" value="folK"/>
    <property type="match status" value="1"/>
</dbReference>
<dbReference type="InterPro" id="IPR000550">
    <property type="entry name" value="Hppk"/>
</dbReference>
<reference evidence="16 17" key="1">
    <citation type="journal article" date="2011" name="Proc. Natl. Acad. Sci. U.S.A.">
        <title>Niche of harmful alga Aureococcus anophagefferens revealed through ecogenomics.</title>
        <authorList>
            <person name="Gobler C.J."/>
            <person name="Berry D.L."/>
            <person name="Dyhrman S.T."/>
            <person name="Wilhelm S.W."/>
            <person name="Salamov A."/>
            <person name="Lobanov A.V."/>
            <person name="Zhang Y."/>
            <person name="Collier J.L."/>
            <person name="Wurch L.L."/>
            <person name="Kustka A.B."/>
            <person name="Dill B.D."/>
            <person name="Shah M."/>
            <person name="VerBerkmoes N.C."/>
            <person name="Kuo A."/>
            <person name="Terry A."/>
            <person name="Pangilinan J."/>
            <person name="Lindquist E.A."/>
            <person name="Lucas S."/>
            <person name="Paulsen I.T."/>
            <person name="Hattenrath-Lehmann T.K."/>
            <person name="Talmage S.C."/>
            <person name="Walker E.A."/>
            <person name="Koch F."/>
            <person name="Burson A.M."/>
            <person name="Marcoval M.A."/>
            <person name="Tang Y.Z."/>
            <person name="Lecleir G.R."/>
            <person name="Coyne K.J."/>
            <person name="Berg G.M."/>
            <person name="Bertrand E.M."/>
            <person name="Saito M.A."/>
            <person name="Gladyshev V.N."/>
            <person name="Grigoriev I.V."/>
        </authorList>
    </citation>
    <scope>NUCLEOTIDE SEQUENCE [LARGE SCALE GENOMIC DNA]</scope>
    <source>
        <strain evidence="17">CCMP 1984</strain>
    </source>
</reference>
<evidence type="ECO:0000256" key="11">
    <source>
        <dbReference type="ARBA" id="ARBA00022840"/>
    </source>
</evidence>
<accession>F0Y0B3</accession>
<evidence type="ECO:0000256" key="13">
    <source>
        <dbReference type="ARBA" id="ARBA00022909"/>
    </source>
</evidence>
<dbReference type="OMA" id="NIPHKLM"/>
<dbReference type="AlphaFoldDB" id="F0Y0B3"/>
<dbReference type="PANTHER" id="PTHR20941:SF1">
    <property type="entry name" value="FOLIC ACID SYNTHESIS PROTEIN FOL1"/>
    <property type="match status" value="1"/>
</dbReference>
<sequence>MATTLCFIGVGSNVGPRVATACRAWQQVQARVGAIVATSHLYDTAPQHVVDQPRFLNGVVVAATALPPRAVLRELKAVEAALGREDRGRHGPREVDLDVLFHGTTMVADADLEVPHPRAARRDFVLRPLRDARRALDAFGVPYDARDVALVDNVLSEPWLRDATLRRVWAPLDAEDPWPRGDRTRVMGILNATPDSFSDGGAHASVDAAVARAGAMVDDGADCLDVGGESTRPGAVQPPLEEELARVLPVVEALRARFPGLPLSVDTRRGAVAAAARAAGATLTNDVSGGSHDPAMLKTLADDPDQRGVCLMHMRGTPLTMADPELRVYAGGVVDGVAAELRDRVAAAAAAGVAPWRVLVDPGVGFAKDTAQNVELLRGLGEVRRKTGDLPLLLGVSRKRFLGDLTGEPDAARRDAATAGACAATVPHADVVRVHDVRAARHALAAADAILR</sequence>
<dbReference type="Gene3D" id="3.20.20.20">
    <property type="entry name" value="Dihydropteroate synthase-like"/>
    <property type="match status" value="1"/>
</dbReference>
<dbReference type="InterPro" id="IPR006390">
    <property type="entry name" value="DHP_synth_dom"/>
</dbReference>
<comment type="catalytic activity">
    <reaction evidence="2">
        <text>6-hydroxymethyl-7,8-dihydropterin + ATP = (7,8-dihydropterin-6-yl)methyl diphosphate + AMP + H(+)</text>
        <dbReference type="Rhea" id="RHEA:11412"/>
        <dbReference type="ChEBI" id="CHEBI:15378"/>
        <dbReference type="ChEBI" id="CHEBI:30616"/>
        <dbReference type="ChEBI" id="CHEBI:44841"/>
        <dbReference type="ChEBI" id="CHEBI:72950"/>
        <dbReference type="ChEBI" id="CHEBI:456215"/>
        <dbReference type="EC" id="2.7.6.3"/>
    </reaction>
</comment>
<evidence type="ECO:0000256" key="5">
    <source>
        <dbReference type="ARBA" id="ARBA00005051"/>
    </source>
</evidence>
<keyword evidence="13" id="KW-0289">Folate biosynthesis</keyword>
<gene>
    <name evidence="16" type="ORF">AURANDRAFT_20752</name>
</gene>
<dbReference type="PROSITE" id="PS00794">
    <property type="entry name" value="HPPK"/>
    <property type="match status" value="1"/>
</dbReference>
<dbReference type="KEGG" id="aaf:AURANDRAFT_20752"/>
<comment type="cofactor">
    <cofactor evidence="3">
        <name>Mg(2+)</name>
        <dbReference type="ChEBI" id="CHEBI:18420"/>
    </cofactor>
</comment>
<dbReference type="InParanoid" id="F0Y0B3"/>
<comment type="pathway">
    <text evidence="5">Cofactor biosynthesis; tetrahydrofolate biosynthesis; 2-amino-4-hydroxy-6-hydroxymethyl-7,8-dihydropteridine diphosphate from 7,8-dihydroneopterin triphosphate: step 4/4.</text>
</comment>
<dbReference type="InterPro" id="IPR035907">
    <property type="entry name" value="Hppk_sf"/>
</dbReference>
<dbReference type="EMBL" id="GL833122">
    <property type="protein sequence ID" value="EGB11190.1"/>
    <property type="molecule type" value="Genomic_DNA"/>
</dbReference>
<keyword evidence="10" id="KW-0418">Kinase</keyword>
<evidence type="ECO:0000256" key="2">
    <source>
        <dbReference type="ARBA" id="ARBA00000198"/>
    </source>
</evidence>
<comment type="pathway">
    <text evidence="4">Cofactor biosynthesis; tetrahydrofolate biosynthesis; 7,8-dihydrofolate from 2-amino-4-hydroxy-6-hydroxymethyl-7,8-dihydropteridine diphosphate and 4-aminobenzoate: step 1/2.</text>
</comment>
<dbReference type="SUPFAM" id="SSF51717">
    <property type="entry name" value="Dihydropteroate synthetase-like"/>
    <property type="match status" value="1"/>
</dbReference>
<dbReference type="Pfam" id="PF00809">
    <property type="entry name" value="Pterin_bind"/>
    <property type="match status" value="1"/>
</dbReference>
<keyword evidence="7" id="KW-0808">Transferase</keyword>
<name>F0Y0B3_AURAN</name>